<dbReference type="FunFam" id="1.10.10.10:FF:000001">
    <property type="entry name" value="LysR family transcriptional regulator"/>
    <property type="match status" value="1"/>
</dbReference>
<evidence type="ECO:0000313" key="6">
    <source>
        <dbReference type="EMBL" id="KXU98345.1"/>
    </source>
</evidence>
<evidence type="ECO:0000256" key="4">
    <source>
        <dbReference type="ARBA" id="ARBA00023163"/>
    </source>
</evidence>
<accession>A0A149QM10</accession>
<feature type="domain" description="HTH lysR-type" evidence="5">
    <location>
        <begin position="1"/>
        <end position="59"/>
    </location>
</feature>
<dbReference type="SUPFAM" id="SSF53850">
    <property type="entry name" value="Periplasmic binding protein-like II"/>
    <property type="match status" value="1"/>
</dbReference>
<evidence type="ECO:0000256" key="1">
    <source>
        <dbReference type="ARBA" id="ARBA00009437"/>
    </source>
</evidence>
<dbReference type="InterPro" id="IPR036390">
    <property type="entry name" value="WH_DNA-bd_sf"/>
</dbReference>
<keyword evidence="2" id="KW-0805">Transcription regulation</keyword>
<dbReference type="InterPro" id="IPR036388">
    <property type="entry name" value="WH-like_DNA-bd_sf"/>
</dbReference>
<dbReference type="Pfam" id="PF03466">
    <property type="entry name" value="LysR_substrate"/>
    <property type="match status" value="1"/>
</dbReference>
<evidence type="ECO:0000256" key="2">
    <source>
        <dbReference type="ARBA" id="ARBA00023015"/>
    </source>
</evidence>
<organism evidence="6 7">
    <name type="scientific">Acetobacter cerevisiae</name>
    <dbReference type="NCBI Taxonomy" id="178900"/>
    <lineage>
        <taxon>Bacteria</taxon>
        <taxon>Pseudomonadati</taxon>
        <taxon>Pseudomonadota</taxon>
        <taxon>Alphaproteobacteria</taxon>
        <taxon>Acetobacterales</taxon>
        <taxon>Acetobacteraceae</taxon>
        <taxon>Acetobacter</taxon>
    </lineage>
</organism>
<dbReference type="EMBL" id="LHZA01000113">
    <property type="protein sequence ID" value="KXU98345.1"/>
    <property type="molecule type" value="Genomic_DNA"/>
</dbReference>
<dbReference type="RefSeq" id="WP_062248172.1">
    <property type="nucleotide sequence ID" value="NZ_LHZA01000113.1"/>
</dbReference>
<dbReference type="InterPro" id="IPR005119">
    <property type="entry name" value="LysR_subst-bd"/>
</dbReference>
<dbReference type="AlphaFoldDB" id="A0A149QM10"/>
<dbReference type="InterPro" id="IPR058163">
    <property type="entry name" value="LysR-type_TF_proteobact-type"/>
</dbReference>
<reference evidence="6 7" key="1">
    <citation type="submission" date="2015-06" db="EMBL/GenBank/DDBJ databases">
        <title>Improved classification and identification of acetic acid bacteria using matrix-assisted laser desorption/ionization time-of-flight mass spectrometry; Gluconobacter nephelii and Gluconobacter uchimurae are later heterotypic synonyms of Gluconobacter japonicus and Gluconobacter oxydans, respectively.</title>
        <authorList>
            <person name="Li L."/>
            <person name="Cleenwerck I."/>
            <person name="De Vuyst L."/>
            <person name="Vandamme P."/>
        </authorList>
    </citation>
    <scope>NUCLEOTIDE SEQUENCE [LARGE SCALE GENOMIC DNA]</scope>
    <source>
        <strain evidence="6 7">LMG 1625</strain>
    </source>
</reference>
<dbReference type="PANTHER" id="PTHR30537:SF72">
    <property type="entry name" value="LYSR FAMILY TRANSCRIPTIONAL REGULATOR"/>
    <property type="match status" value="1"/>
</dbReference>
<protein>
    <submittedName>
        <fullName evidence="6">Transcriptional regulator</fullName>
    </submittedName>
</protein>
<keyword evidence="3" id="KW-0238">DNA-binding</keyword>
<comment type="caution">
    <text evidence="6">The sequence shown here is derived from an EMBL/GenBank/DDBJ whole genome shotgun (WGS) entry which is preliminary data.</text>
</comment>
<dbReference type="PATRIC" id="fig|178900.5.peg.2734"/>
<gene>
    <name evidence="6" type="ORF">AD928_03050</name>
</gene>
<dbReference type="PANTHER" id="PTHR30537">
    <property type="entry name" value="HTH-TYPE TRANSCRIPTIONAL REGULATOR"/>
    <property type="match status" value="1"/>
</dbReference>
<evidence type="ECO:0000259" key="5">
    <source>
        <dbReference type="PROSITE" id="PS50931"/>
    </source>
</evidence>
<keyword evidence="4" id="KW-0804">Transcription</keyword>
<name>A0A149QM10_9PROT</name>
<dbReference type="Gene3D" id="3.40.190.290">
    <property type="match status" value="1"/>
</dbReference>
<dbReference type="PROSITE" id="PS50931">
    <property type="entry name" value="HTH_LYSR"/>
    <property type="match status" value="1"/>
</dbReference>
<dbReference type="Proteomes" id="UP000075473">
    <property type="component" value="Unassembled WGS sequence"/>
</dbReference>
<dbReference type="Pfam" id="PF00126">
    <property type="entry name" value="HTH_1"/>
    <property type="match status" value="1"/>
</dbReference>
<dbReference type="GO" id="GO:0003700">
    <property type="term" value="F:DNA-binding transcription factor activity"/>
    <property type="evidence" value="ECO:0007669"/>
    <property type="project" value="InterPro"/>
</dbReference>
<dbReference type="CDD" id="cd08472">
    <property type="entry name" value="PBP2_CrgA_like_3"/>
    <property type="match status" value="1"/>
</dbReference>
<dbReference type="Gene3D" id="1.10.10.10">
    <property type="entry name" value="Winged helix-like DNA-binding domain superfamily/Winged helix DNA-binding domain"/>
    <property type="match status" value="1"/>
</dbReference>
<dbReference type="GO" id="GO:0006351">
    <property type="term" value="P:DNA-templated transcription"/>
    <property type="evidence" value="ECO:0007669"/>
    <property type="project" value="TreeGrafter"/>
</dbReference>
<dbReference type="GO" id="GO:0043565">
    <property type="term" value="F:sequence-specific DNA binding"/>
    <property type="evidence" value="ECO:0007669"/>
    <property type="project" value="TreeGrafter"/>
</dbReference>
<sequence>MDRLATLDLFIRIVDRGSFSAAAAACGVSRPVATAAIKALEQRLGTRLLHRSTRHVRPTEEGVAYYRRCVAILADLEDADRGASGAVAGLLRADVIGRLARMLLLPALPDFLARHPALTVHLGEGERFVDLVREGVDCVVRAGNLPDSDMIVRPLGVMEEVTVASPAYLARYGTPASPEDLGGHQMIGFVSSRTGQSLPLEFTRGEEVIEVSLPARLLVGGVDTYAEAARQGFGLVQVPRYGFVEDLAMGTLIEVLPDFPPTPTPLSVLYPSNRQLSPRVRVFVDWLVESLGLRFHKNADERPYTDAKAR</sequence>
<evidence type="ECO:0000256" key="3">
    <source>
        <dbReference type="ARBA" id="ARBA00023125"/>
    </source>
</evidence>
<comment type="similarity">
    <text evidence="1">Belongs to the LysR transcriptional regulatory family.</text>
</comment>
<dbReference type="InterPro" id="IPR000847">
    <property type="entry name" value="LysR_HTH_N"/>
</dbReference>
<proteinExistence type="inferred from homology"/>
<evidence type="ECO:0000313" key="7">
    <source>
        <dbReference type="Proteomes" id="UP000075473"/>
    </source>
</evidence>
<dbReference type="SUPFAM" id="SSF46785">
    <property type="entry name" value="Winged helix' DNA-binding domain"/>
    <property type="match status" value="1"/>
</dbReference>